<evidence type="ECO:0000313" key="5">
    <source>
        <dbReference type="Proteomes" id="UP000028945"/>
    </source>
</evidence>
<dbReference type="eggNOG" id="COG0741">
    <property type="taxonomic scope" value="Bacteria"/>
</dbReference>
<dbReference type="InterPro" id="IPR008258">
    <property type="entry name" value="Transglycosylase_SLT_dom_1"/>
</dbReference>
<name>A0A077DDW0_9BURK</name>
<reference evidence="4 5" key="1">
    <citation type="journal article" date="2014" name="BMC Genomics">
        <title>A genomic perspective on a new bacterial genus and species from the Alcaligenaceae family, Basilea psittacipulmonis.</title>
        <authorList>
            <person name="Whiteson K.L."/>
            <person name="Hernandez D."/>
            <person name="Lazarevic V."/>
            <person name="Gaia N."/>
            <person name="Farinelli L."/>
            <person name="Francois P."/>
            <person name="Pilo P."/>
            <person name="Frey J."/>
            <person name="Schrenzel J."/>
        </authorList>
    </citation>
    <scope>NUCLEOTIDE SEQUENCE [LARGE SCALE GENOMIC DNA]</scope>
    <source>
        <strain evidence="4 5">DSM 24701</strain>
    </source>
</reference>
<dbReference type="OrthoDB" id="9815002at2"/>
<dbReference type="HOGENOM" id="CLU_009520_1_5_4"/>
<evidence type="ECO:0000259" key="3">
    <source>
        <dbReference type="PROSITE" id="PS51782"/>
    </source>
</evidence>
<dbReference type="Pfam" id="PF01464">
    <property type="entry name" value="SLT"/>
    <property type="match status" value="1"/>
</dbReference>
<evidence type="ECO:0000256" key="1">
    <source>
        <dbReference type="ARBA" id="ARBA00007734"/>
    </source>
</evidence>
<feature type="domain" description="LysM" evidence="3">
    <location>
        <begin position="322"/>
        <end position="367"/>
    </location>
</feature>
<dbReference type="InterPro" id="IPR036779">
    <property type="entry name" value="LysM_dom_sf"/>
</dbReference>
<evidence type="ECO:0000313" key="4">
    <source>
        <dbReference type="EMBL" id="AIL33055.1"/>
    </source>
</evidence>
<dbReference type="Pfam" id="PF01476">
    <property type="entry name" value="LysM"/>
    <property type="match status" value="2"/>
</dbReference>
<dbReference type="AlphaFoldDB" id="A0A077DDW0"/>
<dbReference type="PROSITE" id="PS51782">
    <property type="entry name" value="LYSM"/>
    <property type="match status" value="2"/>
</dbReference>
<dbReference type="InterPro" id="IPR023346">
    <property type="entry name" value="Lysozyme-like_dom_sf"/>
</dbReference>
<dbReference type="KEGG" id="bpsi:IX83_06800"/>
<dbReference type="STRING" id="1072685.IX83_06800"/>
<gene>
    <name evidence="4" type="ORF">IX83_06800</name>
</gene>
<dbReference type="Gene3D" id="3.10.350.10">
    <property type="entry name" value="LysM domain"/>
    <property type="match status" value="2"/>
</dbReference>
<feature type="domain" description="LysM" evidence="3">
    <location>
        <begin position="437"/>
        <end position="480"/>
    </location>
</feature>
<dbReference type="Gene3D" id="1.10.530.10">
    <property type="match status" value="1"/>
</dbReference>
<feature type="region of interest" description="Disordered" evidence="2">
    <location>
        <begin position="405"/>
        <end position="435"/>
    </location>
</feature>
<comment type="similarity">
    <text evidence="1">Belongs to the transglycosylase Slt family.</text>
</comment>
<sequence>MRKIVRWLVIGSVCLLTACTSMKKSAYQDGLVRPHGTLNSQKVDKIYNNVWERIIDGFGIDSLNEDALIKHWVKYYTERPELMHRMLNRSAKFLHYVTIEVERRNMPTELALLPFVESAYNVRARSKAKAVGLWQFIPSTGRDYNLKQKWLLDKRRDPIESTTAALNYLEYLYEFQDKDWHLALASYNWGQGSVKRAIALNKDKGLPTGYEDLNIPAETRNYVPKLLALKHIILNAKRYHIQLPNIPDKPYFTQVTQERDMDVTVAAQLAEMDEEEFKELNPAFDAPVLLTSHSDTFLLPIDKVGIYQTNLDNYKGNWAKWQLYTPKKKESYDAIAKRHGIGLRQLKALNGISARQKVASAGRELLVPTKGAKGLKITEDMLRDVQVVSQPSFAKSSVKVSSKKKTSVKTAVARQKANKPTKSKKKTVASKSQSKTAKYVVARGDTLFSIAKRYNTTVSNLQNLNKLRGVAIRHGQQILVPTR</sequence>
<dbReference type="SUPFAM" id="SSF53955">
    <property type="entry name" value="Lysozyme-like"/>
    <property type="match status" value="1"/>
</dbReference>
<accession>A0A077DDW0</accession>
<evidence type="ECO:0000256" key="2">
    <source>
        <dbReference type="SAM" id="MobiDB-lite"/>
    </source>
</evidence>
<dbReference type="SUPFAM" id="SSF54106">
    <property type="entry name" value="LysM domain"/>
    <property type="match status" value="1"/>
</dbReference>
<dbReference type="PANTHER" id="PTHR37423:SF2">
    <property type="entry name" value="MEMBRANE-BOUND LYTIC MUREIN TRANSGLYCOSYLASE C"/>
    <property type="match status" value="1"/>
</dbReference>
<dbReference type="InterPro" id="IPR018392">
    <property type="entry name" value="LysM"/>
</dbReference>
<dbReference type="PANTHER" id="PTHR37423">
    <property type="entry name" value="SOLUBLE LYTIC MUREIN TRANSGLYCOSYLASE-RELATED"/>
    <property type="match status" value="1"/>
</dbReference>
<dbReference type="SMART" id="SM00257">
    <property type="entry name" value="LysM"/>
    <property type="match status" value="2"/>
</dbReference>
<protein>
    <recommendedName>
        <fullName evidence="3">LysM domain-containing protein</fullName>
    </recommendedName>
</protein>
<dbReference type="EMBL" id="CP009238">
    <property type="protein sequence ID" value="AIL33055.1"/>
    <property type="molecule type" value="Genomic_DNA"/>
</dbReference>
<feature type="compositionally biased region" description="Basic residues" evidence="2">
    <location>
        <begin position="416"/>
        <end position="428"/>
    </location>
</feature>
<keyword evidence="5" id="KW-1185">Reference proteome</keyword>
<dbReference type="RefSeq" id="WP_038501730.1">
    <property type="nucleotide sequence ID" value="NZ_AFWK01000021.1"/>
</dbReference>
<dbReference type="CDD" id="cd00118">
    <property type="entry name" value="LysM"/>
    <property type="match status" value="1"/>
</dbReference>
<proteinExistence type="inferred from homology"/>
<organism evidence="4 5">
    <name type="scientific">Basilea psittacipulmonis DSM 24701</name>
    <dbReference type="NCBI Taxonomy" id="1072685"/>
    <lineage>
        <taxon>Bacteria</taxon>
        <taxon>Pseudomonadati</taxon>
        <taxon>Pseudomonadota</taxon>
        <taxon>Betaproteobacteria</taxon>
        <taxon>Burkholderiales</taxon>
        <taxon>Alcaligenaceae</taxon>
        <taxon>Basilea</taxon>
    </lineage>
</organism>
<dbReference type="Proteomes" id="UP000028945">
    <property type="component" value="Chromosome"/>
</dbReference>
<dbReference type="CDD" id="cd16894">
    <property type="entry name" value="MltD-like"/>
    <property type="match status" value="1"/>
</dbReference>
<dbReference type="PROSITE" id="PS51257">
    <property type="entry name" value="PROKAR_LIPOPROTEIN"/>
    <property type="match status" value="1"/>
</dbReference>